<dbReference type="PANTHER" id="PTHR43628">
    <property type="entry name" value="ACTIVATOR OF C KINASE PROTEIN 1-RELATED"/>
    <property type="match status" value="1"/>
</dbReference>
<evidence type="ECO:0000313" key="2">
    <source>
        <dbReference type="EMBL" id="XCG49171.1"/>
    </source>
</evidence>
<dbReference type="EMBL" id="CP159253">
    <property type="protein sequence ID" value="XCG49171.1"/>
    <property type="molecule type" value="Genomic_DNA"/>
</dbReference>
<evidence type="ECO:0000256" key="1">
    <source>
        <dbReference type="SAM" id="SignalP"/>
    </source>
</evidence>
<name>A0AAU8CQS9_9HYPH</name>
<dbReference type="AlphaFoldDB" id="A0AAU8CQS9"/>
<accession>A0AAU8CQS9</accession>
<dbReference type="SUPFAM" id="SSF81901">
    <property type="entry name" value="HCP-like"/>
    <property type="match status" value="1"/>
</dbReference>
<evidence type="ECO:0008006" key="3">
    <source>
        <dbReference type="Google" id="ProtNLM"/>
    </source>
</evidence>
<dbReference type="InterPro" id="IPR011990">
    <property type="entry name" value="TPR-like_helical_dom_sf"/>
</dbReference>
<dbReference type="PANTHER" id="PTHR43628:SF1">
    <property type="entry name" value="CHITIN SYNTHASE REGULATORY FACTOR 2-RELATED"/>
    <property type="match status" value="1"/>
</dbReference>
<keyword evidence="1" id="KW-0732">Signal</keyword>
<organism evidence="2">
    <name type="scientific">Mesorhizobium sp. WSM2240</name>
    <dbReference type="NCBI Taxonomy" id="3228851"/>
    <lineage>
        <taxon>Bacteria</taxon>
        <taxon>Pseudomonadati</taxon>
        <taxon>Pseudomonadota</taxon>
        <taxon>Alphaproteobacteria</taxon>
        <taxon>Hyphomicrobiales</taxon>
        <taxon>Phyllobacteriaceae</taxon>
        <taxon>Mesorhizobium</taxon>
    </lineage>
</organism>
<dbReference type="Gene3D" id="1.25.40.10">
    <property type="entry name" value="Tetratricopeptide repeat domain"/>
    <property type="match status" value="1"/>
</dbReference>
<reference evidence="2" key="1">
    <citation type="submission" date="2024-06" db="EMBL/GenBank/DDBJ databases">
        <title>Mesorhizobium karijinii sp. nov., a symbiont of the iconic Swainsona formosa from arid Australia.</title>
        <authorList>
            <person name="Hill Y.J."/>
            <person name="Watkin E.L.J."/>
            <person name="O'Hara G.W."/>
            <person name="Terpolilli J."/>
            <person name="Tye M.L."/>
            <person name="Kohlmeier M.G."/>
        </authorList>
    </citation>
    <scope>NUCLEOTIDE SEQUENCE</scope>
    <source>
        <strain evidence="2">WSM2240</strain>
    </source>
</reference>
<sequence>MVELEEKYTMQRNKPKSAAAFSSAFALAILAVPAAMASPAAAAQLREHPAEIAALSGAAMSSTASNALRHITLARRNLESRNFDAADQELGKALGLLDLAQSAFPADRSLTETKIPLGATRRLITEAREELQRRDILAVDAALKAAEDNVAYLTAAYQRPLVEAHQSLLQATQDYTAGVYDAATAKLDHAILYLERVAKDGNNETRSAAQALSKDAQSLKADIEKNSGDVSSRLDELWRKAEAISKRSAAYVEAELLRAGAKSKLQSDMIEAKLHLSYAEIARFTLHDREQTAEELGLALNNMDQAVDDVAKAQSAPVLALRNRVEDLATEPASDQQQSSFVELEGEVGRIIEAQVNPQDDSVAGGVAALTAGEYETALQILTPFAEGNNPEAAFWLGDMYESGLGVPKNLDTALKWYHKSAEADWTAAEVRLGEIYFNGTETLQDFAQAHKWLEQAAHAGNSEAQQDLGQLYAHGWGVEKDPIWAYVWYEIAAREGNYEAQHLRDELIKTMSDGDIAEAQKLTARISPDVVGQG</sequence>
<protein>
    <recommendedName>
        <fullName evidence="3">Sel1 repeat family protein</fullName>
    </recommendedName>
</protein>
<dbReference type="InterPro" id="IPR006597">
    <property type="entry name" value="Sel1-like"/>
</dbReference>
<dbReference type="RefSeq" id="WP_353643295.1">
    <property type="nucleotide sequence ID" value="NZ_CP159253.1"/>
</dbReference>
<feature type="signal peptide" evidence="1">
    <location>
        <begin position="1"/>
        <end position="37"/>
    </location>
</feature>
<feature type="chain" id="PRO_5043414631" description="Sel1 repeat family protein" evidence="1">
    <location>
        <begin position="38"/>
        <end position="535"/>
    </location>
</feature>
<gene>
    <name evidence="2" type="ORF">ABVK50_00585</name>
</gene>
<dbReference type="Pfam" id="PF08238">
    <property type="entry name" value="Sel1"/>
    <property type="match status" value="3"/>
</dbReference>
<dbReference type="InterPro" id="IPR052945">
    <property type="entry name" value="Mitotic_Regulator"/>
</dbReference>
<dbReference type="SMART" id="SM00671">
    <property type="entry name" value="SEL1"/>
    <property type="match status" value="3"/>
</dbReference>
<proteinExistence type="predicted"/>